<keyword evidence="3" id="KW-1185">Reference proteome</keyword>
<gene>
    <name evidence="2" type="ORF">AT03_00105</name>
</gene>
<dbReference type="OrthoDB" id="6555157at2"/>
<feature type="compositionally biased region" description="Low complexity" evidence="1">
    <location>
        <begin position="1"/>
        <end position="19"/>
    </location>
</feature>
<name>A0A097QWT8_HAFAL</name>
<dbReference type="GeneID" id="56893940"/>
<dbReference type="HOGENOM" id="CLU_071539_0_0_6"/>
<organism evidence="2 3">
    <name type="scientific">Hafnia alvei FB1</name>
    <dbReference type="NCBI Taxonomy" id="1453496"/>
    <lineage>
        <taxon>Bacteria</taxon>
        <taxon>Pseudomonadati</taxon>
        <taxon>Pseudomonadota</taxon>
        <taxon>Gammaproteobacteria</taxon>
        <taxon>Enterobacterales</taxon>
        <taxon>Hafniaceae</taxon>
        <taxon>Hafnia</taxon>
    </lineage>
</organism>
<evidence type="ECO:0000256" key="1">
    <source>
        <dbReference type="SAM" id="MobiDB-lite"/>
    </source>
</evidence>
<feature type="compositionally biased region" description="Polar residues" evidence="1">
    <location>
        <begin position="28"/>
        <end position="42"/>
    </location>
</feature>
<proteinExistence type="predicted"/>
<dbReference type="KEGG" id="hav:AT03_00105"/>
<evidence type="ECO:0008006" key="4">
    <source>
        <dbReference type="Google" id="ProtNLM"/>
    </source>
</evidence>
<sequence>MQVGLSTSSLQTSTTSPLTRGGIDAPQSVRNRGITDTTSASPASFPESPLISARPLRYNVQLNQQLTAVQQADSFLSQTESQLLQLRHSATHSQTRPDTIRQQAKGLQSLLDNRAQLSGNTVDRHFNVKLEGKTQVNFALPEGEKLLQGGDAETLVFSLGGNKREMAAVSLTQNGSERQAVMRLNQGLGRFGVHARQDSAGDVTFSVDESRWERVSTHLSVRGEGKRFNSTFSSLTPQAEPAIGDVLKQIAAQPERLRERGTEVLTALEQITHQRGKLRFQQERVRTRIEGMATPYEPQQALAVSQALGEHLQNSSSQFSSLNQALSAQANVRLGTVKNLLG</sequence>
<dbReference type="Proteomes" id="UP000029986">
    <property type="component" value="Chromosome"/>
</dbReference>
<dbReference type="PATRIC" id="fig|1453496.5.peg.26"/>
<protein>
    <recommendedName>
        <fullName evidence="4">Flagellar hook-associated protein</fullName>
    </recommendedName>
</protein>
<dbReference type="AlphaFoldDB" id="A0A097QWT8"/>
<dbReference type="RefSeq" id="WP_025799641.1">
    <property type="nucleotide sequence ID" value="NZ_CP009706.1"/>
</dbReference>
<dbReference type="eggNOG" id="ENOG50302U0">
    <property type="taxonomic scope" value="Bacteria"/>
</dbReference>
<dbReference type="EMBL" id="CP009706">
    <property type="protein sequence ID" value="AIU70959.1"/>
    <property type="molecule type" value="Genomic_DNA"/>
</dbReference>
<evidence type="ECO:0000313" key="3">
    <source>
        <dbReference type="Proteomes" id="UP000029986"/>
    </source>
</evidence>
<evidence type="ECO:0000313" key="2">
    <source>
        <dbReference type="EMBL" id="AIU70959.1"/>
    </source>
</evidence>
<reference evidence="2 3" key="1">
    <citation type="journal article" date="2014" name="Gut Pathog.">
        <title>Gene clusters of Hafnia alvei strain FB1 important in survival and pathogenesis: a draft genome perspective.</title>
        <authorList>
            <person name="Tan J.Y."/>
            <person name="Yin W.F."/>
            <person name="Chan K.G."/>
        </authorList>
    </citation>
    <scope>NUCLEOTIDE SEQUENCE [LARGE SCALE GENOMIC DNA]</scope>
    <source>
        <strain evidence="2 3">FB1</strain>
    </source>
</reference>
<feature type="region of interest" description="Disordered" evidence="1">
    <location>
        <begin position="1"/>
        <end position="49"/>
    </location>
</feature>
<accession>A0A097QWT8</accession>